<dbReference type="GO" id="GO:0017061">
    <property type="term" value="F:S-methyl-5-thioadenosine phosphorylase activity"/>
    <property type="evidence" value="ECO:0007669"/>
    <property type="project" value="UniProtKB-EC"/>
</dbReference>
<keyword evidence="4" id="KW-0808">Transferase</keyword>
<name>A0A7X2MW67_9CLOT</name>
<dbReference type="PANTHER" id="PTHR30616:SF2">
    <property type="entry name" value="PURINE NUCLEOSIDE PHOSPHORYLASE LACC1"/>
    <property type="match status" value="1"/>
</dbReference>
<reference evidence="12 13" key="1">
    <citation type="submission" date="2019-08" db="EMBL/GenBank/DDBJ databases">
        <title>In-depth cultivation of the pig gut microbiome towards novel bacterial diversity and tailored functional studies.</title>
        <authorList>
            <person name="Wylensek D."/>
            <person name="Hitch T.C.A."/>
            <person name="Clavel T."/>
        </authorList>
    </citation>
    <scope>NUCLEOTIDE SEQUENCE [LARGE SCALE GENOMIC DNA]</scope>
    <source>
        <strain evidence="12 13">WCA-383-APC-5B</strain>
    </source>
</reference>
<dbReference type="Proteomes" id="UP000460287">
    <property type="component" value="Unassembled WGS sequence"/>
</dbReference>
<comment type="catalytic activity">
    <reaction evidence="9">
        <text>adenosine + phosphate = alpha-D-ribose 1-phosphate + adenine</text>
        <dbReference type="Rhea" id="RHEA:27642"/>
        <dbReference type="ChEBI" id="CHEBI:16335"/>
        <dbReference type="ChEBI" id="CHEBI:16708"/>
        <dbReference type="ChEBI" id="CHEBI:43474"/>
        <dbReference type="ChEBI" id="CHEBI:57720"/>
        <dbReference type="EC" id="2.4.2.1"/>
    </reaction>
    <physiologicalReaction direction="left-to-right" evidence="9">
        <dbReference type="Rhea" id="RHEA:27643"/>
    </physiologicalReaction>
</comment>
<evidence type="ECO:0000256" key="7">
    <source>
        <dbReference type="ARBA" id="ARBA00022833"/>
    </source>
</evidence>
<evidence type="ECO:0000256" key="1">
    <source>
        <dbReference type="ARBA" id="ARBA00000553"/>
    </source>
</evidence>
<evidence type="ECO:0000256" key="2">
    <source>
        <dbReference type="ARBA" id="ARBA00003215"/>
    </source>
</evidence>
<dbReference type="CDD" id="cd16833">
    <property type="entry name" value="YfiH"/>
    <property type="match status" value="1"/>
</dbReference>
<sequence>MIMKNNGNFIAFNEQSYNVLFSTGDNDVSYNMADSSLQKKFNDLCSELKIEDIFYLKQIHSDKILVCDEKHKYHGECEGDALITKLRRNAVGIFTADCVPVLIADNKNNVIAAVHSGWRSTIANIVGKTIIKMKESFGCNSENLKVFIGPHNKQCCYEVSEELISKFKNVDYLKNTDINNGRFLSLENCIIKQCKINGVRRENIITTQYCTFCSENVQFHSYRKSGKKSGRQFSLIYIK</sequence>
<protein>
    <recommendedName>
        <fullName evidence="11">Purine nucleoside phosphorylase</fullName>
    </recommendedName>
</protein>
<dbReference type="InterPro" id="IPR038371">
    <property type="entry name" value="Cu_polyphenol_OxRdtase_sf"/>
</dbReference>
<organism evidence="12 13">
    <name type="scientific">Inconstantimicrobium porci</name>
    <dbReference type="NCBI Taxonomy" id="2652291"/>
    <lineage>
        <taxon>Bacteria</taxon>
        <taxon>Bacillati</taxon>
        <taxon>Bacillota</taxon>
        <taxon>Clostridia</taxon>
        <taxon>Eubacteriales</taxon>
        <taxon>Clostridiaceae</taxon>
        <taxon>Inconstantimicrobium</taxon>
    </lineage>
</organism>
<evidence type="ECO:0000256" key="11">
    <source>
        <dbReference type="RuleBase" id="RU361274"/>
    </source>
</evidence>
<dbReference type="PANTHER" id="PTHR30616">
    <property type="entry name" value="UNCHARACTERIZED PROTEIN YFIH"/>
    <property type="match status" value="1"/>
</dbReference>
<keyword evidence="6" id="KW-0378">Hydrolase</keyword>
<dbReference type="SUPFAM" id="SSF64438">
    <property type="entry name" value="CNF1/YfiH-like putative cysteine hydrolases"/>
    <property type="match status" value="1"/>
</dbReference>
<comment type="catalytic activity">
    <reaction evidence="1">
        <text>inosine + phosphate = alpha-D-ribose 1-phosphate + hypoxanthine</text>
        <dbReference type="Rhea" id="RHEA:27646"/>
        <dbReference type="ChEBI" id="CHEBI:17368"/>
        <dbReference type="ChEBI" id="CHEBI:17596"/>
        <dbReference type="ChEBI" id="CHEBI:43474"/>
        <dbReference type="ChEBI" id="CHEBI:57720"/>
        <dbReference type="EC" id="2.4.2.1"/>
    </reaction>
    <physiologicalReaction direction="left-to-right" evidence="1">
        <dbReference type="Rhea" id="RHEA:27647"/>
    </physiologicalReaction>
</comment>
<dbReference type="InterPro" id="IPR003730">
    <property type="entry name" value="Cu_polyphenol_OxRdtase"/>
</dbReference>
<comment type="function">
    <text evidence="2">Purine nucleoside enzyme that catalyzes the phosphorolysis of adenosine and inosine nucleosides, yielding D-ribose 1-phosphate and the respective free bases, adenine and hypoxanthine. Also catalyzes the phosphorolysis of S-methyl-5'-thioadenosine into adenine and S-methyl-5-thio-alpha-D-ribose 1-phosphate. Also has adenosine deaminase activity.</text>
</comment>
<keyword evidence="7" id="KW-0862">Zinc</keyword>
<comment type="catalytic activity">
    <reaction evidence="8">
        <text>adenosine + H2O + H(+) = inosine + NH4(+)</text>
        <dbReference type="Rhea" id="RHEA:24408"/>
        <dbReference type="ChEBI" id="CHEBI:15377"/>
        <dbReference type="ChEBI" id="CHEBI:15378"/>
        <dbReference type="ChEBI" id="CHEBI:16335"/>
        <dbReference type="ChEBI" id="CHEBI:17596"/>
        <dbReference type="ChEBI" id="CHEBI:28938"/>
        <dbReference type="EC" id="3.5.4.4"/>
    </reaction>
    <physiologicalReaction direction="left-to-right" evidence="8">
        <dbReference type="Rhea" id="RHEA:24409"/>
    </physiologicalReaction>
</comment>
<evidence type="ECO:0000313" key="12">
    <source>
        <dbReference type="EMBL" id="MSR90207.1"/>
    </source>
</evidence>
<dbReference type="InterPro" id="IPR011324">
    <property type="entry name" value="Cytotoxic_necrot_fac-like_cat"/>
</dbReference>
<evidence type="ECO:0000256" key="10">
    <source>
        <dbReference type="ARBA" id="ARBA00049893"/>
    </source>
</evidence>
<evidence type="ECO:0000256" key="3">
    <source>
        <dbReference type="ARBA" id="ARBA00007353"/>
    </source>
</evidence>
<comment type="catalytic activity">
    <reaction evidence="10">
        <text>S-methyl-5'-thioadenosine + phosphate = 5-(methylsulfanyl)-alpha-D-ribose 1-phosphate + adenine</text>
        <dbReference type="Rhea" id="RHEA:11852"/>
        <dbReference type="ChEBI" id="CHEBI:16708"/>
        <dbReference type="ChEBI" id="CHEBI:17509"/>
        <dbReference type="ChEBI" id="CHEBI:43474"/>
        <dbReference type="ChEBI" id="CHEBI:58533"/>
        <dbReference type="EC" id="2.4.2.28"/>
    </reaction>
    <physiologicalReaction direction="left-to-right" evidence="10">
        <dbReference type="Rhea" id="RHEA:11853"/>
    </physiologicalReaction>
</comment>
<evidence type="ECO:0000313" key="13">
    <source>
        <dbReference type="Proteomes" id="UP000460287"/>
    </source>
</evidence>
<dbReference type="AlphaFoldDB" id="A0A7X2MW67"/>
<dbReference type="EMBL" id="VULX01000001">
    <property type="protein sequence ID" value="MSR90207.1"/>
    <property type="molecule type" value="Genomic_DNA"/>
</dbReference>
<evidence type="ECO:0000256" key="6">
    <source>
        <dbReference type="ARBA" id="ARBA00022801"/>
    </source>
</evidence>
<dbReference type="GO" id="GO:0005507">
    <property type="term" value="F:copper ion binding"/>
    <property type="evidence" value="ECO:0007669"/>
    <property type="project" value="TreeGrafter"/>
</dbReference>
<evidence type="ECO:0000256" key="4">
    <source>
        <dbReference type="ARBA" id="ARBA00022679"/>
    </source>
</evidence>
<accession>A0A7X2MW67</accession>
<dbReference type="RefSeq" id="WP_154530079.1">
    <property type="nucleotide sequence ID" value="NZ_JAQXTV010000234.1"/>
</dbReference>
<dbReference type="Gene3D" id="3.60.140.10">
    <property type="entry name" value="CNF1/YfiH-like putative cysteine hydrolases"/>
    <property type="match status" value="1"/>
</dbReference>
<dbReference type="Pfam" id="PF02578">
    <property type="entry name" value="Cu-oxidase_4"/>
    <property type="match status" value="1"/>
</dbReference>
<comment type="caution">
    <text evidence="12">The sequence shown here is derived from an EMBL/GenBank/DDBJ whole genome shotgun (WGS) entry which is preliminary data.</text>
</comment>
<proteinExistence type="inferred from homology"/>
<dbReference type="GO" id="GO:0016787">
    <property type="term" value="F:hydrolase activity"/>
    <property type="evidence" value="ECO:0007669"/>
    <property type="project" value="UniProtKB-KW"/>
</dbReference>
<gene>
    <name evidence="12" type="primary">pgeF</name>
    <name evidence="12" type="ORF">FYJ33_01940</name>
</gene>
<keyword evidence="5" id="KW-0479">Metal-binding</keyword>
<evidence type="ECO:0000256" key="8">
    <source>
        <dbReference type="ARBA" id="ARBA00047989"/>
    </source>
</evidence>
<keyword evidence="13" id="KW-1185">Reference proteome</keyword>
<comment type="similarity">
    <text evidence="3 11">Belongs to the purine nucleoside phosphorylase YfiH/LACC1 family.</text>
</comment>
<evidence type="ECO:0000256" key="9">
    <source>
        <dbReference type="ARBA" id="ARBA00048968"/>
    </source>
</evidence>
<evidence type="ECO:0000256" key="5">
    <source>
        <dbReference type="ARBA" id="ARBA00022723"/>
    </source>
</evidence>
<dbReference type="NCBIfam" id="TIGR00726">
    <property type="entry name" value="peptidoglycan editing factor PgeF"/>
    <property type="match status" value="1"/>
</dbReference>